<dbReference type="PANTHER" id="PTHR37292">
    <property type="entry name" value="VNG6097C"/>
    <property type="match status" value="1"/>
</dbReference>
<evidence type="ECO:0000313" key="1">
    <source>
        <dbReference type="EMBL" id="GAI99982.1"/>
    </source>
</evidence>
<dbReference type="PANTHER" id="PTHR37292:SF2">
    <property type="entry name" value="DUF262 DOMAIN-CONTAINING PROTEIN"/>
    <property type="match status" value="1"/>
</dbReference>
<proteinExistence type="predicted"/>
<sequence length="231" mass="27037">GNLGVKRYGFLPYRGIIPVLAYYFYKSNNRSINSSHKEMIEKWFWRVSFSERYGSAAPTHMGEDRKLFDQLIDNKQVSLDYPVNVEIDNIKGIQMKTTSAVKNAVICLLSIKNPRHFKNNTFIPLDDSYFSNFNSPEKHHIFPASFLEKQEIKEFSLANFCFIPAELNKYILDRKPSQYFKEIKGENPEFKKTMESHLIPIGEDSGIWTDDYNKFIQQRAELIKKEIESVI</sequence>
<name>X1T3Y1_9ZZZZ</name>
<accession>X1T3Y1</accession>
<organism evidence="1">
    <name type="scientific">marine sediment metagenome</name>
    <dbReference type="NCBI Taxonomy" id="412755"/>
    <lineage>
        <taxon>unclassified sequences</taxon>
        <taxon>metagenomes</taxon>
        <taxon>ecological metagenomes</taxon>
    </lineage>
</organism>
<feature type="non-terminal residue" evidence="1">
    <location>
        <position position="1"/>
    </location>
</feature>
<comment type="caution">
    <text evidence="1">The sequence shown here is derived from an EMBL/GenBank/DDBJ whole genome shotgun (WGS) entry which is preliminary data.</text>
</comment>
<gene>
    <name evidence="1" type="ORF">S12H4_31707</name>
</gene>
<dbReference type="AlphaFoldDB" id="X1T3Y1"/>
<evidence type="ECO:0008006" key="2">
    <source>
        <dbReference type="Google" id="ProtNLM"/>
    </source>
</evidence>
<dbReference type="EMBL" id="BARW01018528">
    <property type="protein sequence ID" value="GAI99982.1"/>
    <property type="molecule type" value="Genomic_DNA"/>
</dbReference>
<reference evidence="1" key="1">
    <citation type="journal article" date="2014" name="Front. Microbiol.">
        <title>High frequency of phylogenetically diverse reductive dehalogenase-homologous genes in deep subseafloor sedimentary metagenomes.</title>
        <authorList>
            <person name="Kawai M."/>
            <person name="Futagami T."/>
            <person name="Toyoda A."/>
            <person name="Takaki Y."/>
            <person name="Nishi S."/>
            <person name="Hori S."/>
            <person name="Arai W."/>
            <person name="Tsubouchi T."/>
            <person name="Morono Y."/>
            <person name="Uchiyama I."/>
            <person name="Ito T."/>
            <person name="Fujiyama A."/>
            <person name="Inagaki F."/>
            <person name="Takami H."/>
        </authorList>
    </citation>
    <scope>NUCLEOTIDE SEQUENCE</scope>
    <source>
        <strain evidence="1">Expedition CK06-06</strain>
    </source>
</reference>
<protein>
    <recommendedName>
        <fullName evidence="2">DUF1524 domain-containing protein</fullName>
    </recommendedName>
</protein>